<dbReference type="PANTHER" id="PTHR38698:SF1">
    <property type="entry name" value="FUNGAL PROTEIN"/>
    <property type="match status" value="1"/>
</dbReference>
<evidence type="ECO:0000313" key="2">
    <source>
        <dbReference type="EMBL" id="RKF76512.1"/>
    </source>
</evidence>
<feature type="region of interest" description="Disordered" evidence="1">
    <location>
        <begin position="1"/>
        <end position="42"/>
    </location>
</feature>
<organism evidence="2 3">
    <name type="scientific">Golovinomyces cichoracearum</name>
    <dbReference type="NCBI Taxonomy" id="62708"/>
    <lineage>
        <taxon>Eukaryota</taxon>
        <taxon>Fungi</taxon>
        <taxon>Dikarya</taxon>
        <taxon>Ascomycota</taxon>
        <taxon>Pezizomycotina</taxon>
        <taxon>Leotiomycetes</taxon>
        <taxon>Erysiphales</taxon>
        <taxon>Erysiphaceae</taxon>
        <taxon>Golovinomyces</taxon>
    </lineage>
</organism>
<dbReference type="Pfam" id="PF17104">
    <property type="entry name" value="YBL010C_LAA2"/>
    <property type="match status" value="1"/>
</dbReference>
<feature type="compositionally biased region" description="Polar residues" evidence="1">
    <location>
        <begin position="414"/>
        <end position="425"/>
    </location>
</feature>
<dbReference type="EMBL" id="MCBS01022673">
    <property type="protein sequence ID" value="RKF76512.1"/>
    <property type="molecule type" value="Genomic_DNA"/>
</dbReference>
<dbReference type="AlphaFoldDB" id="A0A420IPT6"/>
<feature type="compositionally biased region" description="Basic and acidic residues" evidence="1">
    <location>
        <begin position="161"/>
        <end position="170"/>
    </location>
</feature>
<feature type="region of interest" description="Disordered" evidence="1">
    <location>
        <begin position="196"/>
        <end position="251"/>
    </location>
</feature>
<proteinExistence type="predicted"/>
<name>A0A420IPT6_9PEZI</name>
<comment type="caution">
    <text evidence="2">The sequence shown here is derived from an EMBL/GenBank/DDBJ whole genome shotgun (WGS) entry which is preliminary data.</text>
</comment>
<protein>
    <submittedName>
        <fullName evidence="2">Uncharacterized protein</fullName>
    </submittedName>
</protein>
<feature type="compositionally biased region" description="Polar residues" evidence="1">
    <location>
        <begin position="136"/>
        <end position="151"/>
    </location>
</feature>
<reference evidence="2 3" key="1">
    <citation type="journal article" date="2018" name="BMC Genomics">
        <title>Comparative genome analyses reveal sequence features reflecting distinct modes of host-adaptation between dicot and monocot powdery mildew.</title>
        <authorList>
            <person name="Wu Y."/>
            <person name="Ma X."/>
            <person name="Pan Z."/>
            <person name="Kale S.D."/>
            <person name="Song Y."/>
            <person name="King H."/>
            <person name="Zhang Q."/>
            <person name="Presley C."/>
            <person name="Deng X."/>
            <person name="Wei C.I."/>
            <person name="Xiao S."/>
        </authorList>
    </citation>
    <scope>NUCLEOTIDE SEQUENCE [LARGE SCALE GENOMIC DNA]</scope>
    <source>
        <strain evidence="2">UMSG1</strain>
    </source>
</reference>
<feature type="compositionally biased region" description="Polar residues" evidence="1">
    <location>
        <begin position="390"/>
        <end position="404"/>
    </location>
</feature>
<feature type="compositionally biased region" description="Polar residues" evidence="1">
    <location>
        <begin position="13"/>
        <end position="23"/>
    </location>
</feature>
<dbReference type="PANTHER" id="PTHR38698">
    <property type="entry name" value="EXPRESSED PROTEIN"/>
    <property type="match status" value="1"/>
</dbReference>
<feature type="region of interest" description="Disordered" evidence="1">
    <location>
        <begin position="135"/>
        <end position="170"/>
    </location>
</feature>
<evidence type="ECO:0000256" key="1">
    <source>
        <dbReference type="SAM" id="MobiDB-lite"/>
    </source>
</evidence>
<feature type="compositionally biased region" description="Low complexity" evidence="1">
    <location>
        <begin position="201"/>
        <end position="216"/>
    </location>
</feature>
<evidence type="ECO:0000313" key="3">
    <source>
        <dbReference type="Proteomes" id="UP000285326"/>
    </source>
</evidence>
<feature type="region of interest" description="Disordered" evidence="1">
    <location>
        <begin position="387"/>
        <end position="435"/>
    </location>
</feature>
<sequence length="518" mass="57636">MMSEDEKIGRQIRASSDNASYKSETNEFDTSDSEEHFSDARSGLEPIFNDMSLYNIEDCRRFPDFEVAPDQKVNLPQVHEESQQMNNGLSFVQPIPITVVEKVDPSILSHGEIPGTEAHEIRAADAAPDLVVKVSEGNNRPWSNRSRSGSTPGDRPIPITRLERVDRRLSHGEIPGTLAYEARRQDAIPDIIEEIEENPVSSTLQRSQSLSQTKKSPNTIETGKGSLDSENDSFSENGSDGRLGDDFDDFEEGEVDTEFGDFDDSFQQAVPSEPLSYPVRDKRSSPVLDFTMYDSQGEIQSAIKPHLHAIFPPDNFDSFLLPSVPGESSSFLTSRSASLWSQLVASPSLQPPNWIQSRIRRLFLVSLGVPVDLDEILPASKQKKLVLPSVNPTSNSPRNSSDSPFASRLKKENASSASLDSQGKPSRSDFSRIARPKPSAPVFDLISARQFCATTNEALNGLTNEEISAHVNKLKRMQARAKEVLEYWTERTDEKLGDQETFEGVIENLVKHARKTRK</sequence>
<dbReference type="InterPro" id="IPR031355">
    <property type="entry name" value="YBL010C/LAA2-like"/>
</dbReference>
<gene>
    <name evidence="2" type="ORF">GcM1_226020</name>
</gene>
<dbReference type="Proteomes" id="UP000285326">
    <property type="component" value="Unassembled WGS sequence"/>
</dbReference>
<accession>A0A420IPT6</accession>